<evidence type="ECO:0000256" key="2">
    <source>
        <dbReference type="ARBA" id="ARBA00008889"/>
    </source>
</evidence>
<evidence type="ECO:0000313" key="7">
    <source>
        <dbReference type="EMBL" id="XBH17084.1"/>
    </source>
</evidence>
<accession>A0AAU7DHB5</accession>
<dbReference type="CDD" id="cd05797">
    <property type="entry name" value="Ribosomal_L10"/>
    <property type="match status" value="1"/>
</dbReference>
<dbReference type="PANTHER" id="PTHR11560">
    <property type="entry name" value="39S RIBOSOMAL PROTEIN L10, MITOCHONDRIAL"/>
    <property type="match status" value="1"/>
</dbReference>
<name>A0AAU7DHB5_9BACT</name>
<dbReference type="HAMAP" id="MF_00362">
    <property type="entry name" value="Ribosomal_uL10"/>
    <property type="match status" value="1"/>
</dbReference>
<dbReference type="InterPro" id="IPR043141">
    <property type="entry name" value="Ribosomal_uL10-like_sf"/>
</dbReference>
<dbReference type="EMBL" id="CP121196">
    <property type="protein sequence ID" value="XBH17084.1"/>
    <property type="molecule type" value="Genomic_DNA"/>
</dbReference>
<dbReference type="NCBIfam" id="NF000955">
    <property type="entry name" value="PRK00099.1-1"/>
    <property type="match status" value="1"/>
</dbReference>
<dbReference type="Pfam" id="PF00466">
    <property type="entry name" value="Ribosomal_L10"/>
    <property type="match status" value="1"/>
</dbReference>
<dbReference type="InterPro" id="IPR001790">
    <property type="entry name" value="Ribosomal_uL10"/>
</dbReference>
<protein>
    <recommendedName>
        <fullName evidence="5 6">Large ribosomal subunit protein uL10</fullName>
    </recommendedName>
</protein>
<dbReference type="InterPro" id="IPR047865">
    <property type="entry name" value="Ribosomal_uL10_bac_type"/>
</dbReference>
<organism evidence="7">
    <name type="scientific">Telmatobacter sp. DSM 110680</name>
    <dbReference type="NCBI Taxonomy" id="3036704"/>
    <lineage>
        <taxon>Bacteria</taxon>
        <taxon>Pseudomonadati</taxon>
        <taxon>Acidobacteriota</taxon>
        <taxon>Terriglobia</taxon>
        <taxon>Terriglobales</taxon>
        <taxon>Acidobacteriaceae</taxon>
        <taxon>Telmatobacter</taxon>
    </lineage>
</organism>
<keyword evidence="6" id="KW-0694">RNA-binding</keyword>
<dbReference type="RefSeq" id="WP_348262316.1">
    <property type="nucleotide sequence ID" value="NZ_CP121196.1"/>
</dbReference>
<evidence type="ECO:0000256" key="4">
    <source>
        <dbReference type="ARBA" id="ARBA00023274"/>
    </source>
</evidence>
<dbReference type="GO" id="GO:0070180">
    <property type="term" value="F:large ribosomal subunit rRNA binding"/>
    <property type="evidence" value="ECO:0007669"/>
    <property type="project" value="UniProtKB-UniRule"/>
</dbReference>
<dbReference type="InterPro" id="IPR022973">
    <property type="entry name" value="Ribosomal_uL10_bac"/>
</dbReference>
<dbReference type="AlphaFoldDB" id="A0AAU7DHB5"/>
<keyword evidence="3 6" id="KW-0689">Ribosomal protein</keyword>
<evidence type="ECO:0000256" key="3">
    <source>
        <dbReference type="ARBA" id="ARBA00022980"/>
    </source>
</evidence>
<dbReference type="SUPFAM" id="SSF160369">
    <property type="entry name" value="Ribosomal protein L10-like"/>
    <property type="match status" value="1"/>
</dbReference>
<reference evidence="7" key="1">
    <citation type="submission" date="2023-03" db="EMBL/GenBank/DDBJ databases">
        <title>Edaphobacter sp.</title>
        <authorList>
            <person name="Huber K.J."/>
            <person name="Papendorf J."/>
            <person name="Pilke C."/>
            <person name="Bunk B."/>
            <person name="Sproeer C."/>
            <person name="Pester M."/>
        </authorList>
    </citation>
    <scope>NUCLEOTIDE SEQUENCE</scope>
    <source>
        <strain evidence="7">DSM 110680</strain>
    </source>
</reference>
<dbReference type="Gene3D" id="3.30.70.1730">
    <property type="match status" value="1"/>
</dbReference>
<dbReference type="GO" id="GO:0006412">
    <property type="term" value="P:translation"/>
    <property type="evidence" value="ECO:0007669"/>
    <property type="project" value="UniProtKB-UniRule"/>
</dbReference>
<comment type="function">
    <text evidence="1 6">Forms part of the ribosomal stalk, playing a central role in the interaction of the ribosome with GTP-bound translation factors.</text>
</comment>
<proteinExistence type="inferred from homology"/>
<keyword evidence="6" id="KW-0699">rRNA-binding</keyword>
<gene>
    <name evidence="6 7" type="primary">rplJ</name>
    <name evidence="7" type="ORF">P8935_21245</name>
</gene>
<comment type="subunit">
    <text evidence="6">Part of the ribosomal stalk of the 50S ribosomal subunit. The N-terminus interacts with L11 and the large rRNA to form the base of the stalk. The C-terminus forms an elongated spine to which L12 dimers bind in a sequential fashion forming a multimeric L10(L12)X complex.</text>
</comment>
<evidence type="ECO:0000256" key="5">
    <source>
        <dbReference type="ARBA" id="ARBA00035202"/>
    </source>
</evidence>
<evidence type="ECO:0000256" key="6">
    <source>
        <dbReference type="HAMAP-Rule" id="MF_00362"/>
    </source>
</evidence>
<comment type="similarity">
    <text evidence="2 6">Belongs to the universal ribosomal protein uL10 family.</text>
</comment>
<evidence type="ECO:0000256" key="1">
    <source>
        <dbReference type="ARBA" id="ARBA00002633"/>
    </source>
</evidence>
<keyword evidence="4 6" id="KW-0687">Ribonucleoprotein</keyword>
<dbReference type="Gene3D" id="6.10.250.290">
    <property type="match status" value="1"/>
</dbReference>
<dbReference type="GO" id="GO:0005840">
    <property type="term" value="C:ribosome"/>
    <property type="evidence" value="ECO:0007669"/>
    <property type="project" value="UniProtKB-KW"/>
</dbReference>
<dbReference type="GO" id="GO:1990904">
    <property type="term" value="C:ribonucleoprotein complex"/>
    <property type="evidence" value="ECO:0007669"/>
    <property type="project" value="UniProtKB-KW"/>
</dbReference>
<sequence length="177" mass="18878">MAISKAKKTEKVKLLAKELETSTTAIIGTFSKLTVAKDYELRKVIREAGGKYRVVKNKLAAVSSEGSSVAPALKGLKGVNSVAFTSGDPVALAKVFAKWAGENAEFQFKLGIVDGKLLSVEEVKALAKLPGKEELFSKLLFLINAPAQRLVTVMNATGRDLAVVINQGVEKEKFAAA</sequence>